<reference evidence="1" key="1">
    <citation type="submission" date="2021-01" db="EMBL/GenBank/DDBJ databases">
        <authorList>
            <consortium name="Genoscope - CEA"/>
            <person name="William W."/>
        </authorList>
    </citation>
    <scope>NUCLEOTIDE SEQUENCE</scope>
</reference>
<evidence type="ECO:0000313" key="2">
    <source>
        <dbReference type="Proteomes" id="UP000692954"/>
    </source>
</evidence>
<accession>A0A8S1MIN8</accession>
<gene>
    <name evidence="1" type="ORF">PSON_ATCC_30995.1.T0360032</name>
</gene>
<name>A0A8S1MIN8_9CILI</name>
<dbReference type="Proteomes" id="UP000692954">
    <property type="component" value="Unassembled WGS sequence"/>
</dbReference>
<protein>
    <submittedName>
        <fullName evidence="1">Uncharacterized protein</fullName>
    </submittedName>
</protein>
<evidence type="ECO:0000313" key="1">
    <source>
        <dbReference type="EMBL" id="CAD8077245.1"/>
    </source>
</evidence>
<comment type="caution">
    <text evidence="1">The sequence shown here is derived from an EMBL/GenBank/DDBJ whole genome shotgun (WGS) entry which is preliminary data.</text>
</comment>
<keyword evidence="2" id="KW-1185">Reference proteome</keyword>
<sequence>MIIAFLHILVLTNILINIKLLMEIQTRFSLFFYQIIMNLMEFQLLKLLSYLINIEIKDQLNKSQIEIVKVQIKDVNSERYFTYYEQNLYLIISIFLFRESYYSKNPQVGFIIIINEKQGRLQRSEQECLQAQQLHIII</sequence>
<dbReference type="EMBL" id="CAJJDN010000036">
    <property type="protein sequence ID" value="CAD8077245.1"/>
    <property type="molecule type" value="Genomic_DNA"/>
</dbReference>
<organism evidence="1 2">
    <name type="scientific">Paramecium sonneborni</name>
    <dbReference type="NCBI Taxonomy" id="65129"/>
    <lineage>
        <taxon>Eukaryota</taxon>
        <taxon>Sar</taxon>
        <taxon>Alveolata</taxon>
        <taxon>Ciliophora</taxon>
        <taxon>Intramacronucleata</taxon>
        <taxon>Oligohymenophorea</taxon>
        <taxon>Peniculida</taxon>
        <taxon>Parameciidae</taxon>
        <taxon>Paramecium</taxon>
    </lineage>
</organism>
<proteinExistence type="predicted"/>
<dbReference type="AlphaFoldDB" id="A0A8S1MIN8"/>